<dbReference type="InterPro" id="IPR004089">
    <property type="entry name" value="MCPsignal_dom"/>
</dbReference>
<dbReference type="InterPro" id="IPR051310">
    <property type="entry name" value="MCP_chemotaxis"/>
</dbReference>
<dbReference type="Gene3D" id="1.10.287.950">
    <property type="entry name" value="Methyl-accepting chemotaxis protein"/>
    <property type="match status" value="1"/>
</dbReference>
<dbReference type="Proteomes" id="UP000177583">
    <property type="component" value="Unassembled WGS sequence"/>
</dbReference>
<keyword evidence="1" id="KW-0145">Chemotaxis</keyword>
<evidence type="ECO:0000259" key="6">
    <source>
        <dbReference type="PROSITE" id="PS50111"/>
    </source>
</evidence>
<dbReference type="Gene3D" id="3.30.450.20">
    <property type="entry name" value="PAS domain"/>
    <property type="match status" value="1"/>
</dbReference>
<organism evidence="7 8">
    <name type="scientific">Candidatus Lambdaproteobacteria bacterium RIFOXYD2_FULL_56_26</name>
    <dbReference type="NCBI Taxonomy" id="1817773"/>
    <lineage>
        <taxon>Bacteria</taxon>
        <taxon>Pseudomonadati</taxon>
        <taxon>Pseudomonadota</taxon>
        <taxon>Candidatus Lambdaproteobacteria</taxon>
    </lineage>
</organism>
<accession>A0A1F6GZA0</accession>
<protein>
    <recommendedName>
        <fullName evidence="6">Methyl-accepting transducer domain-containing protein</fullName>
    </recommendedName>
</protein>
<gene>
    <name evidence="7" type="ORF">A2557_02650</name>
</gene>
<dbReference type="EMBL" id="MFNF01000017">
    <property type="protein sequence ID" value="OGH03402.1"/>
    <property type="molecule type" value="Genomic_DNA"/>
</dbReference>
<dbReference type="GO" id="GO:0004888">
    <property type="term" value="F:transmembrane signaling receptor activity"/>
    <property type="evidence" value="ECO:0007669"/>
    <property type="project" value="TreeGrafter"/>
</dbReference>
<feature type="domain" description="Methyl-accepting transducer" evidence="6">
    <location>
        <begin position="342"/>
        <end position="613"/>
    </location>
</feature>
<evidence type="ECO:0000256" key="3">
    <source>
        <dbReference type="PROSITE-ProRule" id="PRU00284"/>
    </source>
</evidence>
<feature type="region of interest" description="Disordered" evidence="4">
    <location>
        <begin position="653"/>
        <end position="673"/>
    </location>
</feature>
<evidence type="ECO:0000256" key="1">
    <source>
        <dbReference type="ARBA" id="ARBA00022500"/>
    </source>
</evidence>
<comment type="caution">
    <text evidence="7">The sequence shown here is derived from an EMBL/GenBank/DDBJ whole genome shotgun (WGS) entry which is preliminary data.</text>
</comment>
<keyword evidence="5" id="KW-0812">Transmembrane</keyword>
<dbReference type="GO" id="GO:0007165">
    <property type="term" value="P:signal transduction"/>
    <property type="evidence" value="ECO:0007669"/>
    <property type="project" value="UniProtKB-KW"/>
</dbReference>
<evidence type="ECO:0000256" key="2">
    <source>
        <dbReference type="ARBA" id="ARBA00029447"/>
    </source>
</evidence>
<dbReference type="Pfam" id="PF00015">
    <property type="entry name" value="MCPsignal"/>
    <property type="match status" value="1"/>
</dbReference>
<comment type="similarity">
    <text evidence="2">Belongs to the methyl-accepting chemotaxis (MCP) protein family.</text>
</comment>
<feature type="transmembrane region" description="Helical" evidence="5">
    <location>
        <begin position="303"/>
        <end position="325"/>
    </location>
</feature>
<keyword evidence="3" id="KW-0807">Transducer</keyword>
<reference evidence="7 8" key="1">
    <citation type="journal article" date="2016" name="Nat. Commun.">
        <title>Thousands of microbial genomes shed light on interconnected biogeochemical processes in an aquifer system.</title>
        <authorList>
            <person name="Anantharaman K."/>
            <person name="Brown C.T."/>
            <person name="Hug L.A."/>
            <person name="Sharon I."/>
            <person name="Castelle C.J."/>
            <person name="Probst A.J."/>
            <person name="Thomas B.C."/>
            <person name="Singh A."/>
            <person name="Wilkins M.J."/>
            <person name="Karaoz U."/>
            <person name="Brodie E.L."/>
            <person name="Williams K.H."/>
            <person name="Hubbard S.S."/>
            <person name="Banfield J.F."/>
        </authorList>
    </citation>
    <scope>NUCLEOTIDE SEQUENCE [LARGE SCALE GENOMIC DNA]</scope>
</reference>
<dbReference type="SUPFAM" id="SSF58104">
    <property type="entry name" value="Methyl-accepting chemotaxis protein (MCP) signaling domain"/>
    <property type="match status" value="1"/>
</dbReference>
<keyword evidence="5" id="KW-0472">Membrane</keyword>
<evidence type="ECO:0000256" key="4">
    <source>
        <dbReference type="SAM" id="MobiDB-lite"/>
    </source>
</evidence>
<dbReference type="GO" id="GO:0006935">
    <property type="term" value="P:chemotaxis"/>
    <property type="evidence" value="ECO:0007669"/>
    <property type="project" value="UniProtKB-KW"/>
</dbReference>
<name>A0A1F6GZA0_9PROT</name>
<dbReference type="GO" id="GO:0005886">
    <property type="term" value="C:plasma membrane"/>
    <property type="evidence" value="ECO:0007669"/>
    <property type="project" value="TreeGrafter"/>
</dbReference>
<dbReference type="PROSITE" id="PS50111">
    <property type="entry name" value="CHEMOTAXIS_TRANSDUC_2"/>
    <property type="match status" value="1"/>
</dbReference>
<dbReference type="PANTHER" id="PTHR43531:SF11">
    <property type="entry name" value="METHYL-ACCEPTING CHEMOTAXIS PROTEIN 3"/>
    <property type="match status" value="1"/>
</dbReference>
<keyword evidence="5" id="KW-1133">Transmembrane helix</keyword>
<evidence type="ECO:0000313" key="8">
    <source>
        <dbReference type="Proteomes" id="UP000177583"/>
    </source>
</evidence>
<dbReference type="SMART" id="SM00283">
    <property type="entry name" value="MA"/>
    <property type="match status" value="1"/>
</dbReference>
<proteinExistence type="inferred from homology"/>
<dbReference type="PANTHER" id="PTHR43531">
    <property type="entry name" value="PROTEIN ICFG"/>
    <property type="match status" value="1"/>
</dbReference>
<evidence type="ECO:0000256" key="5">
    <source>
        <dbReference type="SAM" id="Phobius"/>
    </source>
</evidence>
<sequence length="698" mass="74460">MKKMTFSKKVAIGLVLIAVIGILPLLGLSYLSLQSAEKALEHSAEEHLVAVRELKEKMIMDYMEQLEADIHLLSQVVETFHGNYEPNFGFLEAYKKEHGYYDLFLIRPDGYVFYTVAKEADYQSNLINGKYASTNLGKLVREVLQKGDSAMADFESYAPSNGDAAAFIAHPVMVNGKLDVILALQVPMEDIDKIMQVRDGMGETGETYLIGPDLLMRSDSYLDPKNHSVLASFKNPELGKVDTEGAKAALRGEIGEKHITAYNGNLVVSAYTPLKVNGLNWALLAEIDMAEVDIPVVALEKQVYLITGLALVVVLAVIALIAWVARGEVNFLSLVVRELNSASDQVASASEQISSGAQQLSQGATEQAASLEEVSASMEEVASQAENNSSGAANTAQAVVEMAEMVAQSATNAQSAAGLSKQAEAAAKKGGEAMSLISRSMSEILVTSNKVADIIEVINEITHQTKMLATNAAIEAARAGEQGKGFAVVADEVSKLAESSKSSAKEIGSLIKESNQKAKQGEAYVKEGEEVLKGILDQASQVAGLVVQISGLSQKSAEKTSEVNGLVNGIQTSSKEQAMGVTQVAQAITELDQVTQSNAANAEESASAAEELNAQAESLKVLVAQMASHFGVNRTAEAAQFEPVAHNKKAAPAARISKEVQTSPAPVRKPALLTHGTKPNRVVKPAHEIPMRDDFDGF</sequence>
<evidence type="ECO:0000313" key="7">
    <source>
        <dbReference type="EMBL" id="OGH03402.1"/>
    </source>
</evidence>
<dbReference type="AlphaFoldDB" id="A0A1F6GZA0"/>